<feature type="compositionally biased region" description="Basic and acidic residues" evidence="10">
    <location>
        <begin position="14"/>
        <end position="23"/>
    </location>
</feature>
<dbReference type="Pfam" id="PF00400">
    <property type="entry name" value="WD40"/>
    <property type="match status" value="2"/>
</dbReference>
<dbReference type="InParanoid" id="A0A3N4MDK2"/>
<dbReference type="InterPro" id="IPR044666">
    <property type="entry name" value="Cyclophilin_A-like"/>
</dbReference>
<evidence type="ECO:0000313" key="12">
    <source>
        <dbReference type="EMBL" id="RPB27355.1"/>
    </source>
</evidence>
<sequence>MADDASTTRAAKRPRTEPERKPAITESPPQAKDASGEESDDDIGPMPLLPSQVPRKKRRTLAHENLYLAALPQGTKYSKSLMHRDTIPFVSITPHTDFLITSSADGVVKFWKKQPVGIEFVKQFRAHVGEIRGVSVSADGRSFASIGADKTVRVFDVVTFDLIATIPLSHIPLSVCWVHRKGAPLPLLAISDEVNPHISIFDGRGESPTPVHILTNMHRHPITLMSYNPHHDCVISVDSAGMIEYWRPSGTYDKPPHVFSLKSTTNLFDFRKAKSVPISLTMNPTGESFATFSYPDSLIRIYDFTTGKLHRTYDESLPTLHDLQQSLPATSTHKLSDLDFGRRIAVERDIISKCPSPTIMPNIIFDETGFFIIYGSLIGIKIVNTITNKVCKILGKDDSFRAVNLAIYQGAPKRKDLMTVEMAASSNPLLEEGEERDPIIFASGWGKQRFYMFTNETNISKSDRDILNEKPLTINPSGTSSSDLAKNKKDDLPTSCIMHTTLGDIHLLLFPQHTPKTVENFVTHARNGYYNHTTFHRVIKKFMIQGGDPLGDGTGGTSIWGREFEDEIVDELSHDRPYTLSMANAGKNTNGSQFFITTEKAQWLDGKHTVFGRAVKGLDVVHRIENVRCFKEKPEVDVEIVSITVL</sequence>
<comment type="catalytic activity">
    <reaction evidence="1">
        <text>[protein]-peptidylproline (omega=180) = [protein]-peptidylproline (omega=0)</text>
        <dbReference type="Rhea" id="RHEA:16237"/>
        <dbReference type="Rhea" id="RHEA-COMP:10747"/>
        <dbReference type="Rhea" id="RHEA-COMP:10748"/>
        <dbReference type="ChEBI" id="CHEBI:83833"/>
        <dbReference type="ChEBI" id="CHEBI:83834"/>
        <dbReference type="EC" id="5.2.1.8"/>
    </reaction>
</comment>
<dbReference type="PANTHER" id="PTHR45625:SF4">
    <property type="entry name" value="PEPTIDYLPROLYL ISOMERASE DOMAIN AND WD REPEAT-CONTAINING PROTEIN 1"/>
    <property type="match status" value="1"/>
</dbReference>
<dbReference type="AlphaFoldDB" id="A0A3N4MDK2"/>
<dbReference type="PROSITE" id="PS50294">
    <property type="entry name" value="WD_REPEATS_REGION"/>
    <property type="match status" value="1"/>
</dbReference>
<dbReference type="InterPro" id="IPR029000">
    <property type="entry name" value="Cyclophilin-like_dom_sf"/>
</dbReference>
<dbReference type="STRING" id="1051890.A0A3N4MDK2"/>
<dbReference type="OrthoDB" id="10264753at2759"/>
<dbReference type="InterPro" id="IPR002130">
    <property type="entry name" value="Cyclophilin-type_PPIase_dom"/>
</dbReference>
<keyword evidence="4" id="KW-0677">Repeat</keyword>
<dbReference type="EC" id="5.2.1.8" evidence="2"/>
<gene>
    <name evidence="12" type="ORF">L211DRAFT_846177</name>
</gene>
<evidence type="ECO:0000256" key="7">
    <source>
        <dbReference type="ARBA" id="ARBA00029569"/>
    </source>
</evidence>
<evidence type="ECO:0000256" key="10">
    <source>
        <dbReference type="SAM" id="MobiDB-lite"/>
    </source>
</evidence>
<evidence type="ECO:0000313" key="13">
    <source>
        <dbReference type="Proteomes" id="UP000267821"/>
    </source>
</evidence>
<feature type="repeat" description="WD" evidence="9">
    <location>
        <begin position="80"/>
        <end position="112"/>
    </location>
</feature>
<dbReference type="PRINTS" id="PR00153">
    <property type="entry name" value="CSAPPISMRASE"/>
</dbReference>
<dbReference type="Gene3D" id="2.40.100.10">
    <property type="entry name" value="Cyclophilin-like"/>
    <property type="match status" value="1"/>
</dbReference>
<feature type="repeat" description="WD" evidence="9">
    <location>
        <begin position="124"/>
        <end position="165"/>
    </location>
</feature>
<evidence type="ECO:0000256" key="8">
    <source>
        <dbReference type="ARBA" id="ARBA00040798"/>
    </source>
</evidence>
<dbReference type="SMART" id="SM00320">
    <property type="entry name" value="WD40"/>
    <property type="match status" value="4"/>
</dbReference>
<evidence type="ECO:0000259" key="11">
    <source>
        <dbReference type="PROSITE" id="PS50072"/>
    </source>
</evidence>
<dbReference type="Proteomes" id="UP000267821">
    <property type="component" value="Unassembled WGS sequence"/>
</dbReference>
<dbReference type="SUPFAM" id="SSF50978">
    <property type="entry name" value="WD40 repeat-like"/>
    <property type="match status" value="1"/>
</dbReference>
<dbReference type="PROSITE" id="PS50072">
    <property type="entry name" value="CSA_PPIASE_2"/>
    <property type="match status" value="1"/>
</dbReference>
<dbReference type="GO" id="GO:0005634">
    <property type="term" value="C:nucleus"/>
    <property type="evidence" value="ECO:0007669"/>
    <property type="project" value="UniProtKB-ARBA"/>
</dbReference>
<accession>A0A3N4MDK2</accession>
<dbReference type="PROSITE" id="PS00170">
    <property type="entry name" value="CSA_PPIASE_1"/>
    <property type="match status" value="1"/>
</dbReference>
<organism evidence="12 13">
    <name type="scientific">Terfezia boudieri ATCC MYA-4762</name>
    <dbReference type="NCBI Taxonomy" id="1051890"/>
    <lineage>
        <taxon>Eukaryota</taxon>
        <taxon>Fungi</taxon>
        <taxon>Dikarya</taxon>
        <taxon>Ascomycota</taxon>
        <taxon>Pezizomycotina</taxon>
        <taxon>Pezizomycetes</taxon>
        <taxon>Pezizales</taxon>
        <taxon>Pezizaceae</taxon>
        <taxon>Terfezia</taxon>
    </lineage>
</organism>
<dbReference type="InterPro" id="IPR036322">
    <property type="entry name" value="WD40_repeat_dom_sf"/>
</dbReference>
<dbReference type="Pfam" id="PF00160">
    <property type="entry name" value="Pro_isomerase"/>
    <property type="match status" value="1"/>
</dbReference>
<evidence type="ECO:0000256" key="2">
    <source>
        <dbReference type="ARBA" id="ARBA00013194"/>
    </source>
</evidence>
<dbReference type="InterPro" id="IPR015943">
    <property type="entry name" value="WD40/YVTN_repeat-like_dom_sf"/>
</dbReference>
<dbReference type="EMBL" id="ML121531">
    <property type="protein sequence ID" value="RPB27355.1"/>
    <property type="molecule type" value="Genomic_DNA"/>
</dbReference>
<dbReference type="PANTHER" id="PTHR45625">
    <property type="entry name" value="PEPTIDYL-PROLYL CIS-TRANS ISOMERASE-RELATED"/>
    <property type="match status" value="1"/>
</dbReference>
<dbReference type="InterPro" id="IPR020892">
    <property type="entry name" value="Cyclophilin-type_PPIase_CS"/>
</dbReference>
<protein>
    <recommendedName>
        <fullName evidence="8">Peptidyl-prolyl cis-trans isomerase-like 1</fullName>
        <ecNumber evidence="2">5.2.1.8</ecNumber>
    </recommendedName>
    <alternativeName>
        <fullName evidence="7">Rotamase</fullName>
    </alternativeName>
</protein>
<dbReference type="GO" id="GO:0006457">
    <property type="term" value="P:protein folding"/>
    <property type="evidence" value="ECO:0007669"/>
    <property type="project" value="InterPro"/>
</dbReference>
<evidence type="ECO:0000256" key="9">
    <source>
        <dbReference type="PROSITE-ProRule" id="PRU00221"/>
    </source>
</evidence>
<dbReference type="GO" id="GO:0003755">
    <property type="term" value="F:peptidyl-prolyl cis-trans isomerase activity"/>
    <property type="evidence" value="ECO:0007669"/>
    <property type="project" value="UniProtKB-KW"/>
</dbReference>
<keyword evidence="3 9" id="KW-0853">WD repeat</keyword>
<proteinExistence type="predicted"/>
<feature type="region of interest" description="Disordered" evidence="10">
    <location>
        <begin position="1"/>
        <end position="55"/>
    </location>
</feature>
<evidence type="ECO:0000256" key="5">
    <source>
        <dbReference type="ARBA" id="ARBA00023110"/>
    </source>
</evidence>
<feature type="domain" description="PPIase cyclophilin-type" evidence="11">
    <location>
        <begin position="499"/>
        <end position="645"/>
    </location>
</feature>
<evidence type="ECO:0000256" key="1">
    <source>
        <dbReference type="ARBA" id="ARBA00000971"/>
    </source>
</evidence>
<dbReference type="PROSITE" id="PS50082">
    <property type="entry name" value="WD_REPEATS_2"/>
    <property type="match status" value="2"/>
</dbReference>
<evidence type="ECO:0000256" key="4">
    <source>
        <dbReference type="ARBA" id="ARBA00022737"/>
    </source>
</evidence>
<keyword evidence="5" id="KW-0697">Rotamase</keyword>
<name>A0A3N4MDK2_9PEZI</name>
<evidence type="ECO:0000256" key="3">
    <source>
        <dbReference type="ARBA" id="ARBA00022574"/>
    </source>
</evidence>
<keyword evidence="13" id="KW-1185">Reference proteome</keyword>
<keyword evidence="6 12" id="KW-0413">Isomerase</keyword>
<dbReference type="SUPFAM" id="SSF50891">
    <property type="entry name" value="Cyclophilin-like"/>
    <property type="match status" value="1"/>
</dbReference>
<reference evidence="12 13" key="1">
    <citation type="journal article" date="2018" name="Nat. Ecol. Evol.">
        <title>Pezizomycetes genomes reveal the molecular basis of ectomycorrhizal truffle lifestyle.</title>
        <authorList>
            <person name="Murat C."/>
            <person name="Payen T."/>
            <person name="Noel B."/>
            <person name="Kuo A."/>
            <person name="Morin E."/>
            <person name="Chen J."/>
            <person name="Kohler A."/>
            <person name="Krizsan K."/>
            <person name="Balestrini R."/>
            <person name="Da Silva C."/>
            <person name="Montanini B."/>
            <person name="Hainaut M."/>
            <person name="Levati E."/>
            <person name="Barry K.W."/>
            <person name="Belfiori B."/>
            <person name="Cichocki N."/>
            <person name="Clum A."/>
            <person name="Dockter R.B."/>
            <person name="Fauchery L."/>
            <person name="Guy J."/>
            <person name="Iotti M."/>
            <person name="Le Tacon F."/>
            <person name="Lindquist E.A."/>
            <person name="Lipzen A."/>
            <person name="Malagnac F."/>
            <person name="Mello A."/>
            <person name="Molinier V."/>
            <person name="Miyauchi S."/>
            <person name="Poulain J."/>
            <person name="Riccioni C."/>
            <person name="Rubini A."/>
            <person name="Sitrit Y."/>
            <person name="Splivallo R."/>
            <person name="Traeger S."/>
            <person name="Wang M."/>
            <person name="Zifcakova L."/>
            <person name="Wipf D."/>
            <person name="Zambonelli A."/>
            <person name="Paolocci F."/>
            <person name="Nowrousian M."/>
            <person name="Ottonello S."/>
            <person name="Baldrian P."/>
            <person name="Spatafora J.W."/>
            <person name="Henrissat B."/>
            <person name="Nagy L.G."/>
            <person name="Aury J.M."/>
            <person name="Wincker P."/>
            <person name="Grigoriev I.V."/>
            <person name="Bonfante P."/>
            <person name="Martin F.M."/>
        </authorList>
    </citation>
    <scope>NUCLEOTIDE SEQUENCE [LARGE SCALE GENOMIC DNA]</scope>
    <source>
        <strain evidence="12 13">ATCC MYA-4762</strain>
    </source>
</reference>
<dbReference type="FunFam" id="2.40.100.10:FF:000003">
    <property type="entry name" value="Peptidylprolyl isomerase domain and WD repeat-containing 1"/>
    <property type="match status" value="1"/>
</dbReference>
<dbReference type="Gene3D" id="2.130.10.10">
    <property type="entry name" value="YVTN repeat-like/Quinoprotein amine dehydrogenase"/>
    <property type="match status" value="1"/>
</dbReference>
<dbReference type="InterPro" id="IPR001680">
    <property type="entry name" value="WD40_rpt"/>
</dbReference>
<evidence type="ECO:0000256" key="6">
    <source>
        <dbReference type="ARBA" id="ARBA00023235"/>
    </source>
</evidence>